<feature type="domain" description="CHAT" evidence="1">
    <location>
        <begin position="566"/>
        <end position="787"/>
    </location>
</feature>
<organism evidence="2 3">
    <name type="scientific">Propioniciclava sinopodophylli</name>
    <dbReference type="NCBI Taxonomy" id="1837344"/>
    <lineage>
        <taxon>Bacteria</taxon>
        <taxon>Bacillati</taxon>
        <taxon>Actinomycetota</taxon>
        <taxon>Actinomycetes</taxon>
        <taxon>Propionibacteriales</taxon>
        <taxon>Propionibacteriaceae</taxon>
        <taxon>Propioniciclava</taxon>
    </lineage>
</organism>
<reference evidence="2 3" key="1">
    <citation type="submission" date="2019-01" db="EMBL/GenBank/DDBJ databases">
        <title>Lactibacter flavus gen. nov., sp. nov., a novel bacterium of the family Propionibacteriaceae isolated from raw milk and dairy products.</title>
        <authorList>
            <person name="Huptas C."/>
            <person name="Wenning M."/>
            <person name="Breitenwieser F."/>
            <person name="Doll E."/>
            <person name="Von Neubeck M."/>
            <person name="Busse H.-J."/>
            <person name="Scherer S."/>
        </authorList>
    </citation>
    <scope>NUCLEOTIDE SEQUENCE [LARGE SCALE GENOMIC DNA]</scope>
    <source>
        <strain evidence="2 3">KCTC 33808</strain>
    </source>
</reference>
<dbReference type="Gene3D" id="1.25.40.10">
    <property type="entry name" value="Tetratricopeptide repeat domain"/>
    <property type="match status" value="2"/>
</dbReference>
<dbReference type="Proteomes" id="UP000292373">
    <property type="component" value="Unassembled WGS sequence"/>
</dbReference>
<accession>A0A4Q9KGD5</accession>
<dbReference type="AlphaFoldDB" id="A0A4Q9KGD5"/>
<dbReference type="OrthoDB" id="9761935at2"/>
<evidence type="ECO:0000313" key="3">
    <source>
        <dbReference type="Proteomes" id="UP000292373"/>
    </source>
</evidence>
<dbReference type="SUPFAM" id="SSF48452">
    <property type="entry name" value="TPR-like"/>
    <property type="match status" value="1"/>
</dbReference>
<keyword evidence="3" id="KW-1185">Reference proteome</keyword>
<protein>
    <submittedName>
        <fullName evidence="2">CHAT domain-containing protein</fullName>
    </submittedName>
</protein>
<dbReference type="Pfam" id="PF12770">
    <property type="entry name" value="CHAT"/>
    <property type="match status" value="1"/>
</dbReference>
<comment type="caution">
    <text evidence="2">The sequence shown here is derived from an EMBL/GenBank/DDBJ whole genome shotgun (WGS) entry which is preliminary data.</text>
</comment>
<dbReference type="InterPro" id="IPR019734">
    <property type="entry name" value="TPR_rpt"/>
</dbReference>
<dbReference type="RefSeq" id="WP_131166530.1">
    <property type="nucleotide sequence ID" value="NZ_SDMQ01000001.1"/>
</dbReference>
<sequence length="805" mass="83743">MLDAAALQVRARAATNAGRHVQAAALARRGLTRDPDAVQRARLLATLAYAESELGHLDLAETLCSEALELAGVDDTTRGTVHGQRAVVLLRRGHRDRALADFGAAIRSLTGDPASLGRQLLNRGNLHLEAGDARRALADFERAVTESDAGGLPGQGAKARHNAGYAAFLLGDHVRALTSMDAVAQELASSATSRAIGLQDRAEVLAAAGLRGDAIADLRQAITLFRAGRARRAEAAAELALARTLVVADPRTALALARRASARFATMGAELSRLRADALVAAAARSARLRTVPDIAPLVSALRERGLHDDAGSLAIAECSWLLARGRLDAAAAVRLPRSSRRRPDAWAAYVTAERQAALGRRAAALATVRRALDESHAVRSGLGSLELQASSTDAAAHLGRLGLALALRRGDPGLVLEWSERTRAASSRIVAVRPPADAQQADDLTELRTLQAFGRDTARQDDLRRRIRERAWQVAGSHAAQPVCRLEDLQRGLGSQAATLVALLADDTTLTALVVHPDGATLVPLGARPPVDDLLAGLPADLDVAATDLPAAIASRVRAGLADRLARLDAVLLAPLAPHLAGRRVVLTPSGPFARVPWPLLPTLAGRPVTVARSATAWLSTPAAAPAPTRALFVAGPGLARAEDELAACARHWTEPTTLVGDGATVGATARAAAHADVVHLAAHGRHEPQNPLFSHVQLADGPAYGYELDRVRPMPAVMVLSACEVGGHTASDDPLGLATALLHAGARTILASPAALSDDAAAAVMPELHGRLAAGEAAWDALATTLAAHGPAAPPLVCFGAGW</sequence>
<dbReference type="InterPro" id="IPR011990">
    <property type="entry name" value="TPR-like_helical_dom_sf"/>
</dbReference>
<evidence type="ECO:0000313" key="2">
    <source>
        <dbReference type="EMBL" id="TBT88399.1"/>
    </source>
</evidence>
<evidence type="ECO:0000259" key="1">
    <source>
        <dbReference type="Pfam" id="PF12770"/>
    </source>
</evidence>
<dbReference type="InterPro" id="IPR024983">
    <property type="entry name" value="CHAT_dom"/>
</dbReference>
<dbReference type="EMBL" id="SDMQ01000001">
    <property type="protein sequence ID" value="TBT88399.1"/>
    <property type="molecule type" value="Genomic_DNA"/>
</dbReference>
<proteinExistence type="predicted"/>
<dbReference type="SMART" id="SM00028">
    <property type="entry name" value="TPR"/>
    <property type="match status" value="6"/>
</dbReference>
<gene>
    <name evidence="2" type="ORF">ET989_00070</name>
</gene>
<name>A0A4Q9KGD5_9ACTN</name>